<dbReference type="AlphaFoldDB" id="A0A4C1V5G5"/>
<keyword evidence="2" id="KW-1185">Reference proteome</keyword>
<evidence type="ECO:0000313" key="1">
    <source>
        <dbReference type="EMBL" id="GBP33507.1"/>
    </source>
</evidence>
<proteinExistence type="predicted"/>
<dbReference type="EMBL" id="BGZK01000275">
    <property type="protein sequence ID" value="GBP33507.1"/>
    <property type="molecule type" value="Genomic_DNA"/>
</dbReference>
<gene>
    <name evidence="1" type="ORF">EVAR_28662_1</name>
</gene>
<sequence>MPQSSALTPQLFSSHRPARLTRDSKNATAYEPADSDAQIGLDLLLTPVQYNAPNFAALNWLRIIYCACVMPPEPYLSWRQSFVRFVSRRLSPRGLQDEEVLPRRSVKVMEGSEAEVPGKGRIGVVRSA</sequence>
<organism evidence="1 2">
    <name type="scientific">Eumeta variegata</name>
    <name type="common">Bagworm moth</name>
    <name type="synonym">Eumeta japonica</name>
    <dbReference type="NCBI Taxonomy" id="151549"/>
    <lineage>
        <taxon>Eukaryota</taxon>
        <taxon>Metazoa</taxon>
        <taxon>Ecdysozoa</taxon>
        <taxon>Arthropoda</taxon>
        <taxon>Hexapoda</taxon>
        <taxon>Insecta</taxon>
        <taxon>Pterygota</taxon>
        <taxon>Neoptera</taxon>
        <taxon>Endopterygota</taxon>
        <taxon>Lepidoptera</taxon>
        <taxon>Glossata</taxon>
        <taxon>Ditrysia</taxon>
        <taxon>Tineoidea</taxon>
        <taxon>Psychidae</taxon>
        <taxon>Oiketicinae</taxon>
        <taxon>Eumeta</taxon>
    </lineage>
</organism>
<comment type="caution">
    <text evidence="1">The sequence shown here is derived from an EMBL/GenBank/DDBJ whole genome shotgun (WGS) entry which is preliminary data.</text>
</comment>
<dbReference type="Proteomes" id="UP000299102">
    <property type="component" value="Unassembled WGS sequence"/>
</dbReference>
<protein>
    <submittedName>
        <fullName evidence="1">Uncharacterized protein</fullName>
    </submittedName>
</protein>
<reference evidence="1 2" key="1">
    <citation type="journal article" date="2019" name="Commun. Biol.">
        <title>The bagworm genome reveals a unique fibroin gene that provides high tensile strength.</title>
        <authorList>
            <person name="Kono N."/>
            <person name="Nakamura H."/>
            <person name="Ohtoshi R."/>
            <person name="Tomita M."/>
            <person name="Numata K."/>
            <person name="Arakawa K."/>
        </authorList>
    </citation>
    <scope>NUCLEOTIDE SEQUENCE [LARGE SCALE GENOMIC DNA]</scope>
</reference>
<accession>A0A4C1V5G5</accession>
<name>A0A4C1V5G5_EUMVA</name>
<evidence type="ECO:0000313" key="2">
    <source>
        <dbReference type="Proteomes" id="UP000299102"/>
    </source>
</evidence>